<reference evidence="3 4" key="1">
    <citation type="submission" date="2023-02" db="EMBL/GenBank/DDBJ databases">
        <title>LHISI_Scaffold_Assembly.</title>
        <authorList>
            <person name="Stuart O.P."/>
            <person name="Cleave R."/>
            <person name="Magrath M.J.L."/>
            <person name="Mikheyev A.S."/>
        </authorList>
    </citation>
    <scope>NUCLEOTIDE SEQUENCE [LARGE SCALE GENOMIC DNA]</scope>
    <source>
        <strain evidence="3">Daus_M_001</strain>
        <tissue evidence="3">Leg muscle</tissue>
    </source>
</reference>
<keyword evidence="2" id="KW-0472">Membrane</keyword>
<keyword evidence="4" id="KW-1185">Reference proteome</keyword>
<keyword evidence="2" id="KW-1133">Transmembrane helix</keyword>
<evidence type="ECO:0000313" key="3">
    <source>
        <dbReference type="EMBL" id="KAJ8878409.1"/>
    </source>
</evidence>
<sequence>MLAVSTWYKLRQHTDLPLVSGNAPPLLLDVPRVDGRQRLFCSLFPLEIPATSRRWMNGLMDRRCWYWLVSPRKMAARPPACLPAGAALGGGGGRNENPISWNGNCKINDPAEFLGWCGELPEERGEIRASRGGGVRFWIGRIMVTKMWHGLQKGGERSGGTGKKHARGLPLDRIKAGEKDSDRHKLYDEPGRKDGPVKEDFGVFDSAPRTTRCLVFGEPILREKDYWLRILTKFRFCTHLRCSGPQRTSSLSTTRRDVLSVVSGRSVPGFYIIVFHGAGVSERLDCSPPTKANQVQSLAGSRPDFCKWESCRTMPLTGGFTRGSPVSTTLAFRCCSILTSLHPHRLSRPRLLRAAQISHLNSFSTRCEYAFVRVGKETKKKKILRTCMCAWEGKFPPEKFLPYTSSVKTLDSRSYNIQLALGSHQLGAAVIAAVIAADLTACRHARSKRHRHPKKKKLARWGAIGSCTFSIITLAATVLSKLFLNPELVLSLQGRPWLQKLLNSIFREYCKRRVYSPSCLVEPSSSIGSVTGIPGDSKYRIVTTNHIPQLASFRYSLGLSCRTRTIRNISAFAGYSTRTDDIRTALCKCKPAPRHRYDHRCLEAEGSTSISATRYRRNGWSKGAQHWSTRCSTPPVERWPNHRLPLRQQTINVQLVSLHTTTESSLPFLHMRIVRILAAMLVRRARDGPPRLAPANIQLHRPRSSDSQSRLLHACLPARLIRLKGCRVEHAITEQCCQHLEWSGDVWAAL</sequence>
<protein>
    <submittedName>
        <fullName evidence="3">Uncharacterized protein</fullName>
    </submittedName>
</protein>
<feature type="region of interest" description="Disordered" evidence="1">
    <location>
        <begin position="180"/>
        <end position="201"/>
    </location>
</feature>
<accession>A0ABQ9H2C5</accession>
<name>A0ABQ9H2C5_9NEOP</name>
<keyword evidence="2" id="KW-0812">Transmembrane</keyword>
<dbReference type="EMBL" id="JARBHB010000007">
    <property type="protein sequence ID" value="KAJ8878409.1"/>
    <property type="molecule type" value="Genomic_DNA"/>
</dbReference>
<feature type="transmembrane region" description="Helical" evidence="2">
    <location>
        <begin position="458"/>
        <end position="479"/>
    </location>
</feature>
<evidence type="ECO:0000256" key="2">
    <source>
        <dbReference type="SAM" id="Phobius"/>
    </source>
</evidence>
<evidence type="ECO:0000256" key="1">
    <source>
        <dbReference type="SAM" id="MobiDB-lite"/>
    </source>
</evidence>
<dbReference type="Proteomes" id="UP001159363">
    <property type="component" value="Chromosome 6"/>
</dbReference>
<gene>
    <name evidence="3" type="ORF">PR048_018987</name>
</gene>
<evidence type="ECO:0000313" key="4">
    <source>
        <dbReference type="Proteomes" id="UP001159363"/>
    </source>
</evidence>
<proteinExistence type="predicted"/>
<organism evidence="3 4">
    <name type="scientific">Dryococelus australis</name>
    <dbReference type="NCBI Taxonomy" id="614101"/>
    <lineage>
        <taxon>Eukaryota</taxon>
        <taxon>Metazoa</taxon>
        <taxon>Ecdysozoa</taxon>
        <taxon>Arthropoda</taxon>
        <taxon>Hexapoda</taxon>
        <taxon>Insecta</taxon>
        <taxon>Pterygota</taxon>
        <taxon>Neoptera</taxon>
        <taxon>Polyneoptera</taxon>
        <taxon>Phasmatodea</taxon>
        <taxon>Verophasmatodea</taxon>
        <taxon>Anareolatae</taxon>
        <taxon>Phasmatidae</taxon>
        <taxon>Eurycanthinae</taxon>
        <taxon>Dryococelus</taxon>
    </lineage>
</organism>
<comment type="caution">
    <text evidence="3">The sequence shown here is derived from an EMBL/GenBank/DDBJ whole genome shotgun (WGS) entry which is preliminary data.</text>
</comment>
<feature type="transmembrane region" description="Helical" evidence="2">
    <location>
        <begin position="415"/>
        <end position="437"/>
    </location>
</feature>